<evidence type="ECO:0000313" key="2">
    <source>
        <dbReference type="Proteomes" id="UP000050741"/>
    </source>
</evidence>
<dbReference type="Proteomes" id="UP000050741">
    <property type="component" value="Unassembled WGS sequence"/>
</dbReference>
<dbReference type="SUPFAM" id="SSF49899">
    <property type="entry name" value="Concanavalin A-like lectins/glucanases"/>
    <property type="match status" value="1"/>
</dbReference>
<keyword evidence="2" id="KW-1185">Reference proteome</keyword>
<dbReference type="InterPro" id="IPR013320">
    <property type="entry name" value="ConA-like_dom_sf"/>
</dbReference>
<feature type="domain" description="B30.2/SPRY" evidence="1">
    <location>
        <begin position="2"/>
        <end position="188"/>
    </location>
</feature>
<dbReference type="InterPro" id="IPR043136">
    <property type="entry name" value="B30.2/SPRY_sf"/>
</dbReference>
<name>A0A183BMY3_GLOPA</name>
<organism evidence="2 3">
    <name type="scientific">Globodera pallida</name>
    <name type="common">Potato cyst nematode worm</name>
    <name type="synonym">Heterodera pallida</name>
    <dbReference type="NCBI Taxonomy" id="36090"/>
    <lineage>
        <taxon>Eukaryota</taxon>
        <taxon>Metazoa</taxon>
        <taxon>Ecdysozoa</taxon>
        <taxon>Nematoda</taxon>
        <taxon>Chromadorea</taxon>
        <taxon>Rhabditida</taxon>
        <taxon>Tylenchina</taxon>
        <taxon>Tylenchomorpha</taxon>
        <taxon>Tylenchoidea</taxon>
        <taxon>Heteroderidae</taxon>
        <taxon>Heteroderinae</taxon>
        <taxon>Globodera</taxon>
    </lineage>
</organism>
<proteinExistence type="predicted"/>
<sequence length="202" mass="23010">MDAKFKLQDNPKTQMLQIRTKNRWNPEDCHSELFLFKPDLLKVVYRGTKRIYRTVRAEFMLPRNGIGYFEVKIVSFQKGSGNIGVGLVPRSMSLDTWVGRYTDTYGYFDSGKIYGHNTGHFDGFPEFAGDDVIGCGIDWISQEIIYTKNGERLHTSNLYVLTSDDLFPAVTLENPGDIVEANFGPNFKHNFNDVFSNLASVD</sequence>
<evidence type="ECO:0000313" key="3">
    <source>
        <dbReference type="WBParaSite" id="GPLIN_000196800"/>
    </source>
</evidence>
<reference evidence="3" key="3">
    <citation type="submission" date="2016-06" db="UniProtKB">
        <authorList>
            <consortium name="WormBaseParasite"/>
        </authorList>
    </citation>
    <scope>IDENTIFICATION</scope>
</reference>
<reference evidence="2" key="1">
    <citation type="submission" date="2013-12" db="EMBL/GenBank/DDBJ databases">
        <authorList>
            <person name="Aslett M."/>
        </authorList>
    </citation>
    <scope>NUCLEOTIDE SEQUENCE [LARGE SCALE GENOMIC DNA]</scope>
    <source>
        <strain evidence="2">Lindley</strain>
    </source>
</reference>
<dbReference type="InterPro" id="IPR003877">
    <property type="entry name" value="SPRY_dom"/>
</dbReference>
<protein>
    <submittedName>
        <fullName evidence="3">B30.2/SPRY domain-containing protein</fullName>
    </submittedName>
</protein>
<dbReference type="InterPro" id="IPR001870">
    <property type="entry name" value="B30.2/SPRY"/>
</dbReference>
<dbReference type="CDD" id="cd12885">
    <property type="entry name" value="SPRY_RanBP_like"/>
    <property type="match status" value="1"/>
</dbReference>
<dbReference type="InterPro" id="IPR044736">
    <property type="entry name" value="Gid1/RanBPM/SPLA_SPRY"/>
</dbReference>
<accession>A0A183BMY3</accession>
<evidence type="ECO:0000259" key="1">
    <source>
        <dbReference type="PROSITE" id="PS50188"/>
    </source>
</evidence>
<dbReference type="WBParaSite" id="GPLIN_000196800">
    <property type="protein sequence ID" value="GPLIN_000196800"/>
    <property type="gene ID" value="GPLIN_000196800"/>
</dbReference>
<reference evidence="2" key="2">
    <citation type="submission" date="2014-05" db="EMBL/GenBank/DDBJ databases">
        <title>The genome and life-stage specific transcriptomes of Globodera pallida elucidate key aspects of plant parasitism by a cyst nematode.</title>
        <authorList>
            <person name="Cotton J.A."/>
            <person name="Lilley C.J."/>
            <person name="Jones L.M."/>
            <person name="Kikuchi T."/>
            <person name="Reid A.J."/>
            <person name="Thorpe P."/>
            <person name="Tsai I.J."/>
            <person name="Beasley H."/>
            <person name="Blok V."/>
            <person name="Cock P.J.A."/>
            <person name="Van den Akker S.E."/>
            <person name="Holroyd N."/>
            <person name="Hunt M."/>
            <person name="Mantelin S."/>
            <person name="Naghra H."/>
            <person name="Pain A."/>
            <person name="Palomares-Rius J.E."/>
            <person name="Zarowiecki M."/>
            <person name="Berriman M."/>
            <person name="Jones J.T."/>
            <person name="Urwin P.E."/>
        </authorList>
    </citation>
    <scope>NUCLEOTIDE SEQUENCE [LARGE SCALE GENOMIC DNA]</scope>
    <source>
        <strain evidence="2">Lindley</strain>
    </source>
</reference>
<dbReference type="SMART" id="SM00449">
    <property type="entry name" value="SPRY"/>
    <property type="match status" value="1"/>
</dbReference>
<dbReference type="Pfam" id="PF00622">
    <property type="entry name" value="SPRY"/>
    <property type="match status" value="1"/>
</dbReference>
<dbReference type="PROSITE" id="PS50188">
    <property type="entry name" value="B302_SPRY"/>
    <property type="match status" value="1"/>
</dbReference>
<dbReference type="Gene3D" id="2.60.120.920">
    <property type="match status" value="1"/>
</dbReference>
<dbReference type="AlphaFoldDB" id="A0A183BMY3"/>